<evidence type="ECO:0000259" key="3">
    <source>
        <dbReference type="PROSITE" id="PS50835"/>
    </source>
</evidence>
<dbReference type="EMBL" id="SEYY01022608">
    <property type="protein sequence ID" value="KAB7495440.1"/>
    <property type="molecule type" value="Genomic_DNA"/>
</dbReference>
<dbReference type="Pfam" id="PF13927">
    <property type="entry name" value="Ig_3"/>
    <property type="match status" value="1"/>
</dbReference>
<keyword evidence="2" id="KW-0812">Transmembrane</keyword>
<evidence type="ECO:0000313" key="5">
    <source>
        <dbReference type="Proteomes" id="UP000326759"/>
    </source>
</evidence>
<keyword evidence="5" id="KW-1185">Reference proteome</keyword>
<organism evidence="4 5">
    <name type="scientific">Armadillidium nasatum</name>
    <dbReference type="NCBI Taxonomy" id="96803"/>
    <lineage>
        <taxon>Eukaryota</taxon>
        <taxon>Metazoa</taxon>
        <taxon>Ecdysozoa</taxon>
        <taxon>Arthropoda</taxon>
        <taxon>Crustacea</taxon>
        <taxon>Multicrustacea</taxon>
        <taxon>Malacostraca</taxon>
        <taxon>Eumalacostraca</taxon>
        <taxon>Peracarida</taxon>
        <taxon>Isopoda</taxon>
        <taxon>Oniscidea</taxon>
        <taxon>Crinocheta</taxon>
        <taxon>Armadillidiidae</taxon>
        <taxon>Armadillidium</taxon>
    </lineage>
</organism>
<keyword evidence="2" id="KW-0472">Membrane</keyword>
<sequence length="254" mass="28433">KIFINYFCFDDIVNKEIRAGGAGSHGSGKSYSEGQVGSSEATKYKNDDLISSDDAHYKIFANSTLLIPKTTKEDVGVYRCQTVGFTPVKSFNIILYKKDLPKSMTVLEGDKLTITCDTEGVPMPIITWLKDGVSVDEAVNSSRFTYEQNEKGTENATYIVESAAYSDRAEYACFISTGDLQFNTTIFVRVKDMYAALWPFLGICAEVFILCLIIFIYEKRRAKADFEESDTDQPTEQKLISIVCNALSIYESEK</sequence>
<feature type="non-terminal residue" evidence="4">
    <location>
        <position position="1"/>
    </location>
</feature>
<keyword evidence="1" id="KW-0393">Immunoglobulin domain</keyword>
<dbReference type="InterPro" id="IPR003598">
    <property type="entry name" value="Ig_sub2"/>
</dbReference>
<dbReference type="PANTHER" id="PTHR10075:SF14">
    <property type="entry name" value="CELL ADHESION MOLECULE DSCAM2-RELATED"/>
    <property type="match status" value="1"/>
</dbReference>
<dbReference type="CDD" id="cd00096">
    <property type="entry name" value="Ig"/>
    <property type="match status" value="1"/>
</dbReference>
<reference evidence="4 5" key="1">
    <citation type="journal article" date="2019" name="PLoS Biol.">
        <title>Sex chromosomes control vertical transmission of feminizing Wolbachia symbionts in an isopod.</title>
        <authorList>
            <person name="Becking T."/>
            <person name="Chebbi M.A."/>
            <person name="Giraud I."/>
            <person name="Moumen B."/>
            <person name="Laverre T."/>
            <person name="Caubet Y."/>
            <person name="Peccoud J."/>
            <person name="Gilbert C."/>
            <person name="Cordaux R."/>
        </authorList>
    </citation>
    <scope>NUCLEOTIDE SEQUENCE [LARGE SCALE GENOMIC DNA]</scope>
    <source>
        <strain evidence="4">ANa2</strain>
        <tissue evidence="4">Whole body excluding digestive tract and cuticle</tissue>
    </source>
</reference>
<feature type="domain" description="Ig-like" evidence="3">
    <location>
        <begin position="87"/>
        <end position="183"/>
    </location>
</feature>
<dbReference type="SMART" id="SM00408">
    <property type="entry name" value="IGc2"/>
    <property type="match status" value="1"/>
</dbReference>
<evidence type="ECO:0000256" key="1">
    <source>
        <dbReference type="ARBA" id="ARBA00023319"/>
    </source>
</evidence>
<evidence type="ECO:0000313" key="4">
    <source>
        <dbReference type="EMBL" id="KAB7495440.1"/>
    </source>
</evidence>
<name>A0A5N5SP18_9CRUS</name>
<dbReference type="OrthoDB" id="5970915at2759"/>
<keyword evidence="2" id="KW-1133">Transmembrane helix</keyword>
<dbReference type="AlphaFoldDB" id="A0A5N5SP18"/>
<accession>A0A5N5SP18</accession>
<dbReference type="InterPro" id="IPR036179">
    <property type="entry name" value="Ig-like_dom_sf"/>
</dbReference>
<comment type="caution">
    <text evidence="4">The sequence shown here is derived from an EMBL/GenBank/DDBJ whole genome shotgun (WGS) entry which is preliminary data.</text>
</comment>
<dbReference type="GO" id="GO:0048468">
    <property type="term" value="P:cell development"/>
    <property type="evidence" value="ECO:0007669"/>
    <property type="project" value="UniProtKB-ARBA"/>
</dbReference>
<dbReference type="InterPro" id="IPR007110">
    <property type="entry name" value="Ig-like_dom"/>
</dbReference>
<proteinExistence type="predicted"/>
<dbReference type="SUPFAM" id="SSF48726">
    <property type="entry name" value="Immunoglobulin"/>
    <property type="match status" value="2"/>
</dbReference>
<evidence type="ECO:0000256" key="2">
    <source>
        <dbReference type="SAM" id="Phobius"/>
    </source>
</evidence>
<dbReference type="Gene3D" id="2.60.40.10">
    <property type="entry name" value="Immunoglobulins"/>
    <property type="match status" value="2"/>
</dbReference>
<dbReference type="PANTHER" id="PTHR10075">
    <property type="entry name" value="BASIGIN RELATED"/>
    <property type="match status" value="1"/>
</dbReference>
<protein>
    <submittedName>
        <fullName evidence="4">Basigin</fullName>
    </submittedName>
</protein>
<dbReference type="InterPro" id="IPR003599">
    <property type="entry name" value="Ig_sub"/>
</dbReference>
<dbReference type="InterPro" id="IPR013783">
    <property type="entry name" value="Ig-like_fold"/>
</dbReference>
<dbReference type="PROSITE" id="PS50835">
    <property type="entry name" value="IG_LIKE"/>
    <property type="match status" value="1"/>
</dbReference>
<feature type="transmembrane region" description="Helical" evidence="2">
    <location>
        <begin position="196"/>
        <end position="217"/>
    </location>
</feature>
<gene>
    <name evidence="4" type="primary">BSG_0</name>
    <name evidence="4" type="ORF">Anas_12564</name>
</gene>
<dbReference type="SMART" id="SM00409">
    <property type="entry name" value="IG"/>
    <property type="match status" value="2"/>
</dbReference>
<dbReference type="Proteomes" id="UP000326759">
    <property type="component" value="Unassembled WGS sequence"/>
</dbReference>